<keyword evidence="2" id="KW-1185">Reference proteome</keyword>
<reference evidence="1" key="1">
    <citation type="submission" date="2016-08" db="EMBL/GenBank/DDBJ databases">
        <authorList>
            <person name="Ngugi D.K."/>
            <person name="Miyake S."/>
            <person name="Stingl U."/>
        </authorList>
    </citation>
    <scope>NUCLEOTIDE SEQUENCE</scope>
    <source>
        <strain evidence="1">SCG-D08WGA-EpuloA1</strain>
    </source>
</reference>
<gene>
    <name evidence="1" type="ORF">AN640_02490</name>
</gene>
<sequence length="277" mass="30833">MNIGIIPNLARDPNLKVTKEVIRLLKDNFKVYLTQNVANKLSQPELGKTETFIFKNSNLLIAIGGDGTMLDIVQKTFSYKLPIIGINSGRLGFLADIESSELTTLLNRLNSNTQNIETRMMLQATITHPNSNVEHFHALNDVTINRIGSNRITEFEVNINNCKVDSYTADGIIISTPTGSTGYNLSAGGPIVIPCARNIIITPICPHTLYSRSIVLTDKDEVSIKTEGTVCIDGQNKVDITTYHIVEISCSPYEVQLIKLSDKHFFEVLRKKIIKRE</sequence>
<evidence type="ECO:0000313" key="2">
    <source>
        <dbReference type="Proteomes" id="UP000188637"/>
    </source>
</evidence>
<name>A0ACC8X8Y1_9FIRM</name>
<dbReference type="EMBL" id="LJHD01000291">
    <property type="protein sequence ID" value="ONI38430.1"/>
    <property type="molecule type" value="Genomic_DNA"/>
</dbReference>
<accession>A0ACC8X8Y1</accession>
<organism evidence="1 2">
    <name type="scientific">Candidatus Epulonipiscium fishelsonii</name>
    <dbReference type="NCBI Taxonomy" id="77094"/>
    <lineage>
        <taxon>Bacteria</taxon>
        <taxon>Bacillati</taxon>
        <taxon>Bacillota</taxon>
        <taxon>Clostridia</taxon>
        <taxon>Lachnospirales</taxon>
        <taxon>Lachnospiraceae</taxon>
        <taxon>Candidatus Epulonipiscium</taxon>
    </lineage>
</organism>
<comment type="caution">
    <text evidence="1">The sequence shown here is derived from an EMBL/GenBank/DDBJ whole genome shotgun (WGS) entry which is preliminary data.</text>
</comment>
<evidence type="ECO:0000313" key="1">
    <source>
        <dbReference type="EMBL" id="ONI38430.1"/>
    </source>
</evidence>
<dbReference type="Proteomes" id="UP000188637">
    <property type="component" value="Unassembled WGS sequence"/>
</dbReference>
<protein>
    <submittedName>
        <fullName evidence="1">Uncharacterized protein</fullName>
    </submittedName>
</protein>
<proteinExistence type="predicted"/>